<evidence type="ECO:0000313" key="4">
    <source>
        <dbReference type="Proteomes" id="UP001473302"/>
    </source>
</evidence>
<proteinExistence type="predicted"/>
<feature type="domain" description="GRIP" evidence="2">
    <location>
        <begin position="429"/>
        <end position="476"/>
    </location>
</feature>
<sequence>MTENADKARALRAEKQVERLERELEAIKFRGKRPVTSASSSPSMLRDSDKMTFQLSEQVKDLKYQLKNQLSEYTKLQENSTSKTAEYEEKLKRMREIFGQASKNIDGYRASIASKDVEIEKLKTELEECQVREQSFKSSSVTLQLTMEKLNTEITSQKSFYGTEIKRLESKNRQLSTQLEQTKHDYEQYKKRAHILFQKNKEQKSDVGRINELQELVQQLTVQKTKYEVEQSEKTEHQLLLEHDVRRAIDRIHELETSLSAKDKINVDLTREKNELEAKLRSTLTNYQDTLNQLQHLKLKQDMTQRHIELEMRIHELEEANQAIHQQLKLKDNEIEKLIISTPTSPPAEEVNNIQPLVKEDELDVYASMSSLLSPLVLQQQQRPDERIGLEKQVQRLSEMLHESQDQVNALKGQEKVLKDELRKIDAVEKRQDMNVEYLKNVLIKFLMSENKQVMVPIIAKLLCLDKTETNTMMEIMDIRGGDLQSDKQIVQYDRKLTMAHNQRFGYRDGFIYCLADPRLVLDIKGGGNKEGTKVILYKRKESDYENQQWDLIPIGVQQGSHVPYYPPPTGMGGYGYGAPDN</sequence>
<dbReference type="Proteomes" id="UP001473302">
    <property type="component" value="Unassembled WGS sequence"/>
</dbReference>
<reference evidence="3 4" key="1">
    <citation type="submission" date="2024-04" db="EMBL/GenBank/DDBJ databases">
        <title>genome sequences of Mucor flavus KT1a and Helicostylum pulchrum KT1b strains isolated from the surface of a dry-aged beef.</title>
        <authorList>
            <person name="Toyotome T."/>
            <person name="Hosono M."/>
            <person name="Torimaru M."/>
            <person name="Fukuda K."/>
            <person name="Mikami N."/>
        </authorList>
    </citation>
    <scope>NUCLEOTIDE SEQUENCE [LARGE SCALE GENOMIC DNA]</scope>
    <source>
        <strain evidence="3 4">KT1a</strain>
    </source>
</reference>
<feature type="coiled-coil region" evidence="1">
    <location>
        <begin position="387"/>
        <end position="431"/>
    </location>
</feature>
<dbReference type="SUPFAM" id="SSF57997">
    <property type="entry name" value="Tropomyosin"/>
    <property type="match status" value="1"/>
</dbReference>
<keyword evidence="4" id="KW-1185">Reference proteome</keyword>
<feature type="coiled-coil region" evidence="1">
    <location>
        <begin position="259"/>
        <end position="337"/>
    </location>
</feature>
<dbReference type="Gene3D" id="2.80.10.50">
    <property type="match status" value="1"/>
</dbReference>
<dbReference type="SMART" id="SM00755">
    <property type="entry name" value="Grip"/>
    <property type="match status" value="1"/>
</dbReference>
<dbReference type="EMBL" id="BAABUK010000040">
    <property type="protein sequence ID" value="GAA5817289.1"/>
    <property type="molecule type" value="Genomic_DNA"/>
</dbReference>
<dbReference type="Pfam" id="PF01465">
    <property type="entry name" value="GRIP"/>
    <property type="match status" value="1"/>
</dbReference>
<organism evidence="3 4">
    <name type="scientific">Mucor flavus</name>
    <dbReference type="NCBI Taxonomy" id="439312"/>
    <lineage>
        <taxon>Eukaryota</taxon>
        <taxon>Fungi</taxon>
        <taxon>Fungi incertae sedis</taxon>
        <taxon>Mucoromycota</taxon>
        <taxon>Mucoromycotina</taxon>
        <taxon>Mucoromycetes</taxon>
        <taxon>Mucorales</taxon>
        <taxon>Mucorineae</taxon>
        <taxon>Mucoraceae</taxon>
        <taxon>Mucor</taxon>
    </lineage>
</organism>
<dbReference type="Gene3D" id="1.10.220.60">
    <property type="entry name" value="GRIP domain"/>
    <property type="match status" value="1"/>
</dbReference>
<dbReference type="InterPro" id="IPR000237">
    <property type="entry name" value="GRIP_dom"/>
</dbReference>
<gene>
    <name evidence="3" type="ORF">MFLAVUS_010833</name>
</gene>
<evidence type="ECO:0000313" key="3">
    <source>
        <dbReference type="EMBL" id="GAA5817289.1"/>
    </source>
</evidence>
<protein>
    <recommendedName>
        <fullName evidence="2">GRIP domain-containing protein</fullName>
    </recommendedName>
</protein>
<dbReference type="InterPro" id="IPR035992">
    <property type="entry name" value="Ricin_B-like_lectins"/>
</dbReference>
<name>A0ABP9ZDY1_9FUNG</name>
<dbReference type="PROSITE" id="PS50913">
    <property type="entry name" value="GRIP"/>
    <property type="match status" value="1"/>
</dbReference>
<evidence type="ECO:0000259" key="2">
    <source>
        <dbReference type="PROSITE" id="PS50913"/>
    </source>
</evidence>
<evidence type="ECO:0000256" key="1">
    <source>
        <dbReference type="SAM" id="Coils"/>
    </source>
</evidence>
<comment type="caution">
    <text evidence="3">The sequence shown here is derived from an EMBL/GenBank/DDBJ whole genome shotgun (WGS) entry which is preliminary data.</text>
</comment>
<feature type="coiled-coil region" evidence="1">
    <location>
        <begin position="165"/>
        <end position="230"/>
    </location>
</feature>
<dbReference type="SUPFAM" id="SSF50370">
    <property type="entry name" value="Ricin B-like lectins"/>
    <property type="match status" value="1"/>
</dbReference>
<feature type="coiled-coil region" evidence="1">
    <location>
        <begin position="3"/>
        <end position="30"/>
    </location>
</feature>
<accession>A0ABP9ZDY1</accession>
<keyword evidence="1" id="KW-0175">Coiled coil</keyword>